<reference evidence="13" key="2">
    <citation type="submission" date="2021-04" db="EMBL/GenBank/DDBJ databases">
        <authorList>
            <person name="Gilroy R."/>
        </authorList>
    </citation>
    <scope>NUCLEOTIDE SEQUENCE</scope>
    <source>
        <strain evidence="13">742</strain>
    </source>
</reference>
<comment type="caution">
    <text evidence="13">The sequence shown here is derived from an EMBL/GenBank/DDBJ whole genome shotgun (WGS) entry which is preliminary data.</text>
</comment>
<comment type="similarity">
    <text evidence="1">Belongs to the desulfoferrodoxin family.</text>
</comment>
<reference evidence="13" key="1">
    <citation type="journal article" date="2021" name="PeerJ">
        <title>Extensive microbial diversity within the chicken gut microbiome revealed by metagenomics and culture.</title>
        <authorList>
            <person name="Gilroy R."/>
            <person name="Ravi A."/>
            <person name="Getino M."/>
            <person name="Pursley I."/>
            <person name="Horton D.L."/>
            <person name="Alikhan N.F."/>
            <person name="Baker D."/>
            <person name="Gharbi K."/>
            <person name="Hall N."/>
            <person name="Watson M."/>
            <person name="Adriaenssens E.M."/>
            <person name="Foster-Nyarko E."/>
            <person name="Jarju S."/>
            <person name="Secka A."/>
            <person name="Antonio M."/>
            <person name="Oren A."/>
            <person name="Chaudhuri R.R."/>
            <person name="La Ragione R."/>
            <person name="Hildebrand F."/>
            <person name="Pallen M.J."/>
        </authorList>
    </citation>
    <scope>NUCLEOTIDE SEQUENCE</scope>
    <source>
        <strain evidence="13">742</strain>
    </source>
</reference>
<evidence type="ECO:0000256" key="7">
    <source>
        <dbReference type="ARBA" id="ARBA00023004"/>
    </source>
</evidence>
<evidence type="ECO:0000256" key="4">
    <source>
        <dbReference type="ARBA" id="ARBA00022448"/>
    </source>
</evidence>
<feature type="domain" description="Desulfoferrodoxin N-terminal" evidence="12">
    <location>
        <begin position="5"/>
        <end position="35"/>
    </location>
</feature>
<dbReference type="SUPFAM" id="SSF57802">
    <property type="entry name" value="Rubredoxin-like"/>
    <property type="match status" value="1"/>
</dbReference>
<keyword evidence="7" id="KW-0408">Iron</keyword>
<dbReference type="InterPro" id="IPR002742">
    <property type="entry name" value="Desulfoferrodoxin_Fe-bd_dom"/>
</dbReference>
<dbReference type="EC" id="1.15.1.2" evidence="2"/>
<keyword evidence="6" id="KW-0249">Electron transport</keyword>
<dbReference type="GO" id="GO:0005506">
    <property type="term" value="F:iron ion binding"/>
    <property type="evidence" value="ECO:0007669"/>
    <property type="project" value="InterPro"/>
</dbReference>
<proteinExistence type="inferred from homology"/>
<evidence type="ECO:0000313" key="14">
    <source>
        <dbReference type="Proteomes" id="UP000824178"/>
    </source>
</evidence>
<evidence type="ECO:0000313" key="13">
    <source>
        <dbReference type="EMBL" id="MBU3819769.1"/>
    </source>
</evidence>
<evidence type="ECO:0000256" key="1">
    <source>
        <dbReference type="ARBA" id="ARBA00005941"/>
    </source>
</evidence>
<evidence type="ECO:0000256" key="9">
    <source>
        <dbReference type="ARBA" id="ARBA00031398"/>
    </source>
</evidence>
<dbReference type="AlphaFoldDB" id="A0A9E2KL54"/>
<dbReference type="PANTHER" id="PTHR36541">
    <property type="entry name" value="SUPEROXIDE REDUCTASE-RELATED"/>
    <property type="match status" value="1"/>
</dbReference>
<dbReference type="InterPro" id="IPR036073">
    <property type="entry name" value="Desulfoferrodoxin_Fe-bd_dom_sf"/>
</dbReference>
<dbReference type="InterPro" id="IPR051233">
    <property type="entry name" value="Desulfoferrodoxin_SOR"/>
</dbReference>
<organism evidence="13 14">
    <name type="scientific">Candidatus Faecalibacterium intestinavium</name>
    <dbReference type="NCBI Taxonomy" id="2838580"/>
    <lineage>
        <taxon>Bacteria</taxon>
        <taxon>Bacillati</taxon>
        <taxon>Bacillota</taxon>
        <taxon>Clostridia</taxon>
        <taxon>Eubacteriales</taxon>
        <taxon>Oscillospiraceae</taxon>
        <taxon>Faecalibacterium</taxon>
    </lineage>
</organism>
<comment type="catalytic activity">
    <reaction evidence="10">
        <text>reduced [rubredoxin] + superoxide + 2 H(+) = oxidized [rubredoxin] + H2O2</text>
        <dbReference type="Rhea" id="RHEA:21324"/>
        <dbReference type="Rhea" id="RHEA-COMP:10302"/>
        <dbReference type="Rhea" id="RHEA-COMP:10303"/>
        <dbReference type="ChEBI" id="CHEBI:15378"/>
        <dbReference type="ChEBI" id="CHEBI:16240"/>
        <dbReference type="ChEBI" id="CHEBI:18421"/>
        <dbReference type="ChEBI" id="CHEBI:29033"/>
        <dbReference type="ChEBI" id="CHEBI:29034"/>
        <dbReference type="EC" id="1.15.1.2"/>
    </reaction>
</comment>
<dbReference type="InterPro" id="IPR004462">
    <property type="entry name" value="Desulfoferrodoxin_N"/>
</dbReference>
<feature type="domain" description="Desulfoferrodoxin ferrous iron-binding" evidence="11">
    <location>
        <begin position="41"/>
        <end position="123"/>
    </location>
</feature>
<evidence type="ECO:0000256" key="6">
    <source>
        <dbReference type="ARBA" id="ARBA00022982"/>
    </source>
</evidence>
<evidence type="ECO:0000256" key="10">
    <source>
        <dbReference type="ARBA" id="ARBA00047448"/>
    </source>
</evidence>
<gene>
    <name evidence="13" type="ORF">H9864_05300</name>
</gene>
<dbReference type="PANTHER" id="PTHR36541:SF1">
    <property type="entry name" value="SUPEROXIDE REDUCTASE-RELATED"/>
    <property type="match status" value="1"/>
</dbReference>
<comment type="function">
    <text evidence="8">Catalyzes the one-electron reduction of superoxide anion radical to hydrogen peroxide at a nonheme ferrous iron center. Plays a fundamental role in case of oxidative stress via its superoxide detoxification activity.</text>
</comment>
<dbReference type="Pfam" id="PF06397">
    <property type="entry name" value="Desulfoferrod_N"/>
    <property type="match status" value="1"/>
</dbReference>
<sequence>MNAKFYICRHCGNIVEMIRSSGVPIVCCGEKMELLQPNTVEASGEKHLPVAKLEGGVLTVNVGSVDHPMVPEHFIQWIYVETENGGLRRDLKPGDKPAAVFQLGGEKPVAVYAYCNLHGLWATEL</sequence>
<evidence type="ECO:0000256" key="5">
    <source>
        <dbReference type="ARBA" id="ARBA00022723"/>
    </source>
</evidence>
<dbReference type="EMBL" id="JAHLFH010000109">
    <property type="protein sequence ID" value="MBU3819769.1"/>
    <property type="molecule type" value="Genomic_DNA"/>
</dbReference>
<dbReference type="Gene3D" id="2.60.40.730">
    <property type="entry name" value="SOR catalytic domain"/>
    <property type="match status" value="1"/>
</dbReference>
<evidence type="ECO:0000256" key="8">
    <source>
        <dbReference type="ARBA" id="ARBA00024690"/>
    </source>
</evidence>
<dbReference type="Pfam" id="PF01880">
    <property type="entry name" value="Desulfoferrodox"/>
    <property type="match status" value="1"/>
</dbReference>
<evidence type="ECO:0000256" key="2">
    <source>
        <dbReference type="ARBA" id="ARBA00012679"/>
    </source>
</evidence>
<protein>
    <recommendedName>
        <fullName evidence="3">Desulfoferrodoxin</fullName>
        <ecNumber evidence="2">1.15.1.2</ecNumber>
    </recommendedName>
    <alternativeName>
        <fullName evidence="9">Superoxide reductase</fullName>
    </alternativeName>
</protein>
<dbReference type="SUPFAM" id="SSF49367">
    <property type="entry name" value="Superoxide reductase-like"/>
    <property type="match status" value="1"/>
</dbReference>
<dbReference type="Proteomes" id="UP000824178">
    <property type="component" value="Unassembled WGS sequence"/>
</dbReference>
<evidence type="ECO:0000256" key="3">
    <source>
        <dbReference type="ARBA" id="ARBA00014839"/>
    </source>
</evidence>
<dbReference type="GO" id="GO:0050605">
    <property type="term" value="F:superoxide reductase activity"/>
    <property type="evidence" value="ECO:0007669"/>
    <property type="project" value="UniProtKB-EC"/>
</dbReference>
<dbReference type="NCBIfam" id="TIGR00332">
    <property type="entry name" value="neela_ferrous"/>
    <property type="match status" value="1"/>
</dbReference>
<keyword evidence="4" id="KW-0813">Transport</keyword>
<evidence type="ECO:0000259" key="11">
    <source>
        <dbReference type="Pfam" id="PF01880"/>
    </source>
</evidence>
<name>A0A9E2KL54_9FIRM</name>
<accession>A0A9E2KL54</accession>
<keyword evidence="5" id="KW-0479">Metal-binding</keyword>
<evidence type="ECO:0000259" key="12">
    <source>
        <dbReference type="Pfam" id="PF06397"/>
    </source>
</evidence>